<organism evidence="2 3">
    <name type="scientific">Planotetraspora silvatica</name>
    <dbReference type="NCBI Taxonomy" id="234614"/>
    <lineage>
        <taxon>Bacteria</taxon>
        <taxon>Bacillati</taxon>
        <taxon>Actinomycetota</taxon>
        <taxon>Actinomycetes</taxon>
        <taxon>Streptosporangiales</taxon>
        <taxon>Streptosporangiaceae</taxon>
        <taxon>Planotetraspora</taxon>
    </lineage>
</organism>
<keyword evidence="3" id="KW-1185">Reference proteome</keyword>
<feature type="compositionally biased region" description="Polar residues" evidence="1">
    <location>
        <begin position="15"/>
        <end position="24"/>
    </location>
</feature>
<proteinExistence type="predicted"/>
<dbReference type="AlphaFoldDB" id="A0A8J3UQQ8"/>
<dbReference type="Proteomes" id="UP000644610">
    <property type="component" value="Unassembled WGS sequence"/>
</dbReference>
<evidence type="ECO:0000313" key="3">
    <source>
        <dbReference type="Proteomes" id="UP000644610"/>
    </source>
</evidence>
<name>A0A8J3UQQ8_9ACTN</name>
<evidence type="ECO:0000256" key="1">
    <source>
        <dbReference type="SAM" id="MobiDB-lite"/>
    </source>
</evidence>
<sequence>MPGCYGSRNRAFPATGTTMQPTGTRRNHGATHRHRGETHRHRGETHRDHGETHRDRGETQKGRPGSPGAPFPDTCPEREVRGTARVGQVRLEAVSAVSPASTSGSGSRPGVLRFSFLIKKVNTP</sequence>
<feature type="region of interest" description="Disordered" evidence="1">
    <location>
        <begin position="1"/>
        <end position="79"/>
    </location>
</feature>
<accession>A0A8J3UQQ8</accession>
<dbReference type="EMBL" id="BOOQ01000043">
    <property type="protein sequence ID" value="GII49583.1"/>
    <property type="molecule type" value="Genomic_DNA"/>
</dbReference>
<evidence type="ECO:0000313" key="2">
    <source>
        <dbReference type="EMBL" id="GII49583.1"/>
    </source>
</evidence>
<gene>
    <name evidence="2" type="ORF">Psi02_60070</name>
</gene>
<feature type="compositionally biased region" description="Basic and acidic residues" evidence="1">
    <location>
        <begin position="45"/>
        <end position="61"/>
    </location>
</feature>
<protein>
    <submittedName>
        <fullName evidence="2">Uncharacterized protein</fullName>
    </submittedName>
</protein>
<reference evidence="2" key="1">
    <citation type="submission" date="2021-01" db="EMBL/GenBank/DDBJ databases">
        <title>Whole genome shotgun sequence of Planotetraspora silvatica NBRC 100141.</title>
        <authorList>
            <person name="Komaki H."/>
            <person name="Tamura T."/>
        </authorList>
    </citation>
    <scope>NUCLEOTIDE SEQUENCE</scope>
    <source>
        <strain evidence="2">NBRC 100141</strain>
    </source>
</reference>
<feature type="compositionally biased region" description="Basic residues" evidence="1">
    <location>
        <begin position="25"/>
        <end position="44"/>
    </location>
</feature>
<comment type="caution">
    <text evidence="2">The sequence shown here is derived from an EMBL/GenBank/DDBJ whole genome shotgun (WGS) entry which is preliminary data.</text>
</comment>